<reference evidence="8" key="1">
    <citation type="submission" date="2019-12" db="EMBL/GenBank/DDBJ databases">
        <authorList>
            <person name="Scholes J."/>
        </authorList>
    </citation>
    <scope>NUCLEOTIDE SEQUENCE</scope>
</reference>
<comment type="caution">
    <text evidence="8">The sequence shown here is derived from an EMBL/GenBank/DDBJ whole genome shotgun (WGS) entry which is preliminary data.</text>
</comment>
<sequence length="242" mass="27341">MDDSLFLLQIFMAFLLMIKIVSCQQSDFVDKRCDPTSNYTKNDAFSKNLKTLLNNMFDQTPKQDGFSKATFGPVYGLALCRGDVSSDYCDFCLYDARCKITQRCYNHTAIVWYDYCMMKYSDQKFFGEIDNENKALWYNVDNATDPIGFNKTVRELLGGLTTKAAKTSKLYAKGHKFAVGENATVYAMVQCTSDLSGKTCKKCLVEAIHELPGFTAETSTVGSRYIGGSCMARFETYKFLED</sequence>
<gene>
    <name evidence="8" type="ORF">SHERM_21865</name>
</gene>
<comment type="subcellular location">
    <subcellularLocation>
        <location evidence="1">Secreted</location>
    </subcellularLocation>
</comment>
<dbReference type="InterPro" id="IPR002902">
    <property type="entry name" value="GNK2"/>
</dbReference>
<dbReference type="CDD" id="cd23509">
    <property type="entry name" value="Gnk2-like"/>
    <property type="match status" value="2"/>
</dbReference>
<dbReference type="PANTHER" id="PTHR32411:SF43">
    <property type="entry name" value="CYSTEINE-RICH REPEAT SECRETORY PROTEIN 38"/>
    <property type="match status" value="1"/>
</dbReference>
<evidence type="ECO:0000256" key="2">
    <source>
        <dbReference type="ARBA" id="ARBA00022525"/>
    </source>
</evidence>
<dbReference type="EMBL" id="CACSLK010026072">
    <property type="protein sequence ID" value="CAA0825080.1"/>
    <property type="molecule type" value="Genomic_DNA"/>
</dbReference>
<keyword evidence="2" id="KW-0964">Secreted</keyword>
<dbReference type="Gene3D" id="3.30.430.20">
    <property type="entry name" value="Gnk2 domain, C-X8-C-X2-C motif"/>
    <property type="match status" value="2"/>
</dbReference>
<dbReference type="InterPro" id="IPR050581">
    <property type="entry name" value="CRR_secretory_protein"/>
</dbReference>
<comment type="similarity">
    <text evidence="5">Belongs to the cysteine-rich repeat secretory protein family.</text>
</comment>
<evidence type="ECO:0000256" key="5">
    <source>
        <dbReference type="ARBA" id="ARBA00038515"/>
    </source>
</evidence>
<accession>A0A9N7N7R8</accession>
<dbReference type="Pfam" id="PF01657">
    <property type="entry name" value="Stress-antifung"/>
    <property type="match status" value="2"/>
</dbReference>
<keyword evidence="9" id="KW-1185">Reference proteome</keyword>
<evidence type="ECO:0000256" key="6">
    <source>
        <dbReference type="SAM" id="SignalP"/>
    </source>
</evidence>
<dbReference type="AlphaFoldDB" id="A0A9N7N7R8"/>
<evidence type="ECO:0000313" key="8">
    <source>
        <dbReference type="EMBL" id="CAA0825080.1"/>
    </source>
</evidence>
<dbReference type="OrthoDB" id="696781at2759"/>
<dbReference type="PROSITE" id="PS51473">
    <property type="entry name" value="GNK2"/>
    <property type="match status" value="2"/>
</dbReference>
<keyword evidence="4" id="KW-0677">Repeat</keyword>
<protein>
    <submittedName>
        <fullName evidence="8">Cysteine-rich repeat secretory protein 38</fullName>
    </submittedName>
</protein>
<keyword evidence="3 6" id="KW-0732">Signal</keyword>
<organism evidence="8 9">
    <name type="scientific">Striga hermonthica</name>
    <name type="common">Purple witchweed</name>
    <name type="synonym">Buchnera hermonthica</name>
    <dbReference type="NCBI Taxonomy" id="68872"/>
    <lineage>
        <taxon>Eukaryota</taxon>
        <taxon>Viridiplantae</taxon>
        <taxon>Streptophyta</taxon>
        <taxon>Embryophyta</taxon>
        <taxon>Tracheophyta</taxon>
        <taxon>Spermatophyta</taxon>
        <taxon>Magnoliopsida</taxon>
        <taxon>eudicotyledons</taxon>
        <taxon>Gunneridae</taxon>
        <taxon>Pentapetalae</taxon>
        <taxon>asterids</taxon>
        <taxon>lamiids</taxon>
        <taxon>Lamiales</taxon>
        <taxon>Orobanchaceae</taxon>
        <taxon>Buchnereae</taxon>
        <taxon>Striga</taxon>
    </lineage>
</organism>
<feature type="signal peptide" evidence="6">
    <location>
        <begin position="1"/>
        <end position="23"/>
    </location>
</feature>
<feature type="domain" description="Gnk2-homologous" evidence="7">
    <location>
        <begin position="131"/>
        <end position="239"/>
    </location>
</feature>
<dbReference type="PANTHER" id="PTHR32411">
    <property type="entry name" value="CYSTEINE-RICH REPEAT SECRETORY PROTEIN 38-RELATED"/>
    <property type="match status" value="1"/>
</dbReference>
<evidence type="ECO:0000256" key="4">
    <source>
        <dbReference type="ARBA" id="ARBA00022737"/>
    </source>
</evidence>
<dbReference type="GO" id="GO:0005576">
    <property type="term" value="C:extracellular region"/>
    <property type="evidence" value="ECO:0007669"/>
    <property type="project" value="UniProtKB-SubCell"/>
</dbReference>
<feature type="domain" description="Gnk2-homologous" evidence="7">
    <location>
        <begin position="27"/>
        <end position="125"/>
    </location>
</feature>
<proteinExistence type="inferred from homology"/>
<evidence type="ECO:0000259" key="7">
    <source>
        <dbReference type="PROSITE" id="PS51473"/>
    </source>
</evidence>
<feature type="chain" id="PRO_5040344515" evidence="6">
    <location>
        <begin position="24"/>
        <end position="242"/>
    </location>
</feature>
<evidence type="ECO:0000313" key="9">
    <source>
        <dbReference type="Proteomes" id="UP001153555"/>
    </source>
</evidence>
<evidence type="ECO:0000256" key="3">
    <source>
        <dbReference type="ARBA" id="ARBA00022729"/>
    </source>
</evidence>
<dbReference type="Proteomes" id="UP001153555">
    <property type="component" value="Unassembled WGS sequence"/>
</dbReference>
<name>A0A9N7N7R8_STRHE</name>
<evidence type="ECO:0000256" key="1">
    <source>
        <dbReference type="ARBA" id="ARBA00004613"/>
    </source>
</evidence>
<dbReference type="InterPro" id="IPR038408">
    <property type="entry name" value="GNK2_sf"/>
</dbReference>